<dbReference type="AlphaFoldDB" id="A0A2R3Z1Y4"/>
<dbReference type="RefSeq" id="WP_107011034.1">
    <property type="nucleotide sequence ID" value="NZ_CP028136.1"/>
</dbReference>
<keyword evidence="3" id="KW-1185">Reference proteome</keyword>
<dbReference type="SUPFAM" id="SSF51182">
    <property type="entry name" value="RmlC-like cupins"/>
    <property type="match status" value="1"/>
</dbReference>
<dbReference type="InterPro" id="IPR013096">
    <property type="entry name" value="Cupin_2"/>
</dbReference>
<dbReference type="EMBL" id="CP028136">
    <property type="protein sequence ID" value="AVR44256.1"/>
    <property type="molecule type" value="Genomic_DNA"/>
</dbReference>
<dbReference type="PANTHER" id="PTHR36440">
    <property type="entry name" value="PUTATIVE (AFU_ORTHOLOGUE AFUA_8G07350)-RELATED"/>
    <property type="match status" value="1"/>
</dbReference>
<dbReference type="CDD" id="cd02208">
    <property type="entry name" value="cupin_RmlC-like"/>
    <property type="match status" value="1"/>
</dbReference>
<accession>A0A2R3Z1Y4</accession>
<sequence>MKRKIINPVIKDTATFLQTSEESEGKVSDMEFTLMPGGGTPLHYHKSYAETFTAIDGDLGLKLGKNETKILKPGETHTVQPKSLHSFFNPNGQEIKFNVKIKPGHTGFENSLRILYGLAEDGHTNKKGIPKSIKHTAIVVCMSDMNIPGFLSLIFPVLKRIAIKAKANGEEKKLLNKYCK</sequence>
<proteinExistence type="predicted"/>
<dbReference type="Pfam" id="PF07883">
    <property type="entry name" value="Cupin_2"/>
    <property type="match status" value="1"/>
</dbReference>
<feature type="domain" description="Cupin type-2" evidence="1">
    <location>
        <begin position="31"/>
        <end position="96"/>
    </location>
</feature>
<dbReference type="Gene3D" id="2.60.120.10">
    <property type="entry name" value="Jelly Rolls"/>
    <property type="match status" value="1"/>
</dbReference>
<dbReference type="InterPro" id="IPR053146">
    <property type="entry name" value="QDO-like"/>
</dbReference>
<dbReference type="Proteomes" id="UP000241507">
    <property type="component" value="Chromosome"/>
</dbReference>
<gene>
    <name evidence="2" type="ORF">C7S20_02695</name>
</gene>
<dbReference type="PANTHER" id="PTHR36440:SF1">
    <property type="entry name" value="PUTATIVE (AFU_ORTHOLOGUE AFUA_8G07350)-RELATED"/>
    <property type="match status" value="1"/>
</dbReference>
<evidence type="ECO:0000259" key="1">
    <source>
        <dbReference type="Pfam" id="PF07883"/>
    </source>
</evidence>
<name>A0A2R3Z1Y4_9FLAO</name>
<organism evidence="2 3">
    <name type="scientific">Christiangramia fulva</name>
    <dbReference type="NCBI Taxonomy" id="2126553"/>
    <lineage>
        <taxon>Bacteria</taxon>
        <taxon>Pseudomonadati</taxon>
        <taxon>Bacteroidota</taxon>
        <taxon>Flavobacteriia</taxon>
        <taxon>Flavobacteriales</taxon>
        <taxon>Flavobacteriaceae</taxon>
        <taxon>Christiangramia</taxon>
    </lineage>
</organism>
<evidence type="ECO:0000313" key="3">
    <source>
        <dbReference type="Proteomes" id="UP000241507"/>
    </source>
</evidence>
<dbReference type="InterPro" id="IPR011051">
    <property type="entry name" value="RmlC_Cupin_sf"/>
</dbReference>
<evidence type="ECO:0000313" key="2">
    <source>
        <dbReference type="EMBL" id="AVR44256.1"/>
    </source>
</evidence>
<protein>
    <submittedName>
        <fullName evidence="2">Cupin domain-containing protein</fullName>
    </submittedName>
</protein>
<dbReference type="KEGG" id="grs:C7S20_02695"/>
<dbReference type="InterPro" id="IPR014710">
    <property type="entry name" value="RmlC-like_jellyroll"/>
</dbReference>
<reference evidence="3" key="1">
    <citation type="submission" date="2018-03" db="EMBL/GenBank/DDBJ databases">
        <title>Gramella fulva sp. nov., isolated from a dry surface of tidal flat.</title>
        <authorList>
            <person name="Hwang S.H."/>
            <person name="Hwang W.M."/>
            <person name="Kang K."/>
            <person name="Ahn T.-Y."/>
        </authorList>
    </citation>
    <scope>NUCLEOTIDE SEQUENCE [LARGE SCALE GENOMIC DNA]</scope>
    <source>
        <strain evidence="3">SH35</strain>
    </source>
</reference>
<dbReference type="OrthoDB" id="72027at2"/>